<feature type="region of interest" description="Disordered" evidence="1">
    <location>
        <begin position="321"/>
        <end position="352"/>
    </location>
</feature>
<evidence type="ECO:0000256" key="1">
    <source>
        <dbReference type="SAM" id="MobiDB-lite"/>
    </source>
</evidence>
<gene>
    <name evidence="2" type="ORF">AB1Y20_005690</name>
</gene>
<protein>
    <submittedName>
        <fullName evidence="2">Uncharacterized protein</fullName>
    </submittedName>
</protein>
<accession>A0AB34J0B5</accession>
<dbReference type="GO" id="GO:0008237">
    <property type="term" value="F:metallopeptidase activity"/>
    <property type="evidence" value="ECO:0007669"/>
    <property type="project" value="InterPro"/>
</dbReference>
<organism evidence="2 3">
    <name type="scientific">Prymnesium parvum</name>
    <name type="common">Toxic golden alga</name>
    <dbReference type="NCBI Taxonomy" id="97485"/>
    <lineage>
        <taxon>Eukaryota</taxon>
        <taxon>Haptista</taxon>
        <taxon>Haptophyta</taxon>
        <taxon>Prymnesiophyceae</taxon>
        <taxon>Prymnesiales</taxon>
        <taxon>Prymnesiaceae</taxon>
        <taxon>Prymnesium</taxon>
    </lineage>
</organism>
<dbReference type="InterPro" id="IPR019026">
    <property type="entry name" value="Peptidase_M64_IgA"/>
</dbReference>
<evidence type="ECO:0000313" key="3">
    <source>
        <dbReference type="Proteomes" id="UP001515480"/>
    </source>
</evidence>
<dbReference type="AlphaFoldDB" id="A0AB34J0B5"/>
<feature type="compositionally biased region" description="Gly residues" evidence="1">
    <location>
        <begin position="332"/>
        <end position="351"/>
    </location>
</feature>
<name>A0AB34J0B5_PRYPA</name>
<proteinExistence type="predicted"/>
<evidence type="ECO:0000313" key="2">
    <source>
        <dbReference type="EMBL" id="KAL1510857.1"/>
    </source>
</evidence>
<dbReference type="Pfam" id="PF09471">
    <property type="entry name" value="Peptidase_M64"/>
    <property type="match status" value="1"/>
</dbReference>
<dbReference type="Proteomes" id="UP001515480">
    <property type="component" value="Unassembled WGS sequence"/>
</dbReference>
<sequence length="699" mass="74764">MRHHRYTSACAKRSLRHLLPAAALLLFPPLLLFEHRLLTTPSRPLASPCSSPFPPLASPCSSPSPPPRLVTLLRNGPRRAAVDLVLLSEAYTRRHAAAFLEDAARLVATHFTAPDGAFAGVAPLFNVHAIFVPSAEASIARGSEGGNRTAFGCFREARAPLRAILPSKRAAAAAAAECQRLLGCDGCDFLVLLVNEPWYGGLADASLTIVTNSRTSGEQSTRHELVHALADLGEEYDGAVGGEDFSGANFAASLRQCEAGEVAVSDHGRLVWPCVPWGDWFPPQVNDSAAAAAWLRRGGQSSTLLFAAYPWRDLRAAAEAVGSHGGRDGRGGGRAGRGGGGGGEGEEGGLGGERRGRVLAYEAAFKASTAWARLTLSWSASGMSSAEGIELQLDGAPVEFAPLRHDDRQFFRHESAGGASAGRHVVRVFVEIDRLQHGGAPPVLCHLMVHAADEWRPADAASPLVGAFPLRDGKGRLLGFRPTQDGCTMRDMSVSTLCPVCREALWENLLASPNARAARISLVHSVQLLLHGGLASVAVAAPPLAEWRDTPPPFARGAEKLRAHLSPLNGRPLLTLRPTALRTFEAHLSVPQLFAVRCWRLSLRLHTAEVRRLPLESSLCFCAGREAGFLRVHCVRCSLGEEATRYACRAKPLHPSLHSYSLAEEASLDVNASIADCDTPFVVREQYANGTKLGQARAF</sequence>
<reference evidence="2 3" key="1">
    <citation type="journal article" date="2024" name="Science">
        <title>Giant polyketide synthase enzymes in the biosynthesis of giant marine polyether toxins.</title>
        <authorList>
            <person name="Fallon T.R."/>
            <person name="Shende V.V."/>
            <person name="Wierzbicki I.H."/>
            <person name="Pendleton A.L."/>
            <person name="Watervoot N.F."/>
            <person name="Auber R.P."/>
            <person name="Gonzalez D.J."/>
            <person name="Wisecaver J.H."/>
            <person name="Moore B.S."/>
        </authorList>
    </citation>
    <scope>NUCLEOTIDE SEQUENCE [LARGE SCALE GENOMIC DNA]</scope>
    <source>
        <strain evidence="2 3">12B1</strain>
    </source>
</reference>
<keyword evidence="3" id="KW-1185">Reference proteome</keyword>
<dbReference type="EMBL" id="JBGBPQ010000014">
    <property type="protein sequence ID" value="KAL1510857.1"/>
    <property type="molecule type" value="Genomic_DNA"/>
</dbReference>
<dbReference type="InterPro" id="IPR024079">
    <property type="entry name" value="MetalloPept_cat_dom_sf"/>
</dbReference>
<comment type="caution">
    <text evidence="2">The sequence shown here is derived from an EMBL/GenBank/DDBJ whole genome shotgun (WGS) entry which is preliminary data.</text>
</comment>
<dbReference type="Gene3D" id="3.40.390.10">
    <property type="entry name" value="Collagenase (Catalytic Domain)"/>
    <property type="match status" value="1"/>
</dbReference>